<keyword evidence="2" id="KW-0813">Transport</keyword>
<dbReference type="Proteomes" id="UP000221394">
    <property type="component" value="Unassembled WGS sequence"/>
</dbReference>
<dbReference type="InterPro" id="IPR027417">
    <property type="entry name" value="P-loop_NTPase"/>
</dbReference>
<comment type="caution">
    <text evidence="10">The sequence shown here is derived from an EMBL/GenBank/DDBJ whole genome shotgun (WGS) entry which is preliminary data.</text>
</comment>
<keyword evidence="6 10" id="KW-0067">ATP-binding</keyword>
<evidence type="ECO:0000313" key="11">
    <source>
        <dbReference type="Proteomes" id="UP000221394"/>
    </source>
</evidence>
<dbReference type="GO" id="GO:0016887">
    <property type="term" value="F:ATP hydrolysis activity"/>
    <property type="evidence" value="ECO:0007669"/>
    <property type="project" value="InterPro"/>
</dbReference>
<comment type="subcellular location">
    <subcellularLocation>
        <location evidence="1">Cell membrane</location>
        <topology evidence="1">Peripheral membrane protein</topology>
    </subcellularLocation>
</comment>
<evidence type="ECO:0000256" key="5">
    <source>
        <dbReference type="ARBA" id="ARBA00022741"/>
    </source>
</evidence>
<dbReference type="GO" id="GO:0005524">
    <property type="term" value="F:ATP binding"/>
    <property type="evidence" value="ECO:0007669"/>
    <property type="project" value="UniProtKB-KW"/>
</dbReference>
<feature type="domain" description="ABC transporter" evidence="9">
    <location>
        <begin position="13"/>
        <end position="248"/>
    </location>
</feature>
<proteinExistence type="predicted"/>
<dbReference type="Gene3D" id="3.40.50.300">
    <property type="entry name" value="P-loop containing nucleotide triphosphate hydrolases"/>
    <property type="match status" value="2"/>
</dbReference>
<feature type="domain" description="ABC transporter" evidence="9">
    <location>
        <begin position="269"/>
        <end position="511"/>
    </location>
</feature>
<organism evidence="10 11">
    <name type="scientific">Flavimobilis soli</name>
    <dbReference type="NCBI Taxonomy" id="442709"/>
    <lineage>
        <taxon>Bacteria</taxon>
        <taxon>Bacillati</taxon>
        <taxon>Actinomycetota</taxon>
        <taxon>Actinomycetes</taxon>
        <taxon>Micrococcales</taxon>
        <taxon>Jonesiaceae</taxon>
        <taxon>Flavimobilis</taxon>
    </lineage>
</organism>
<evidence type="ECO:0000256" key="4">
    <source>
        <dbReference type="ARBA" id="ARBA00022737"/>
    </source>
</evidence>
<reference evidence="10 11" key="1">
    <citation type="submission" date="2017-10" db="EMBL/GenBank/DDBJ databases">
        <title>Sequencing the genomes of 1000 actinobacteria strains.</title>
        <authorList>
            <person name="Klenk H.-P."/>
        </authorList>
    </citation>
    <scope>NUCLEOTIDE SEQUENCE [LARGE SCALE GENOMIC DNA]</scope>
    <source>
        <strain evidence="10 11">DSM 21574</strain>
    </source>
</reference>
<keyword evidence="7" id="KW-1278">Translocase</keyword>
<dbReference type="SMART" id="SM00382">
    <property type="entry name" value="AAA"/>
    <property type="match status" value="2"/>
</dbReference>
<evidence type="ECO:0000256" key="7">
    <source>
        <dbReference type="ARBA" id="ARBA00022967"/>
    </source>
</evidence>
<dbReference type="SUPFAM" id="SSF52540">
    <property type="entry name" value="P-loop containing nucleoside triphosphate hydrolases"/>
    <property type="match status" value="2"/>
</dbReference>
<keyword evidence="5" id="KW-0547">Nucleotide-binding</keyword>
<evidence type="ECO:0000313" key="10">
    <source>
        <dbReference type="EMBL" id="PFG36525.1"/>
    </source>
</evidence>
<protein>
    <submittedName>
        <fullName evidence="10">Monosaccharide ABC transporter ATP-binding protein (CUT2 family)</fullName>
    </submittedName>
</protein>
<evidence type="ECO:0000256" key="3">
    <source>
        <dbReference type="ARBA" id="ARBA00022475"/>
    </source>
</evidence>
<keyword evidence="3" id="KW-1003">Cell membrane</keyword>
<dbReference type="Pfam" id="PF00005">
    <property type="entry name" value="ABC_tran"/>
    <property type="match status" value="2"/>
</dbReference>
<name>A0A2A9EE22_9MICO</name>
<keyword evidence="4" id="KW-0677">Repeat</keyword>
<evidence type="ECO:0000259" key="9">
    <source>
        <dbReference type="PROSITE" id="PS50893"/>
    </source>
</evidence>
<sequence>MTETAGSTAAPIVQMTGITIEFPGVKALDGVDFRLFPGEVHALMGENGAGKSTLIKALTGVYQTTSGTILVDGVEHSFSGPDQAQAAGISTVYQEVNLCANLSVAENVMLGHEPRTGPFISWRKMRRQAAEYLERLHLDIDTASLLSAHSIAVQQLCAIARATVVDAKVLILDEPTSSLQKAEVDELFAVIRELRDAGVAILFVSHFLDQIYEISDRLTVLRNGRLVGEHLVADLPRRELIGKMIGREGAALDAIERGAQAAFDAEHEHGTPSLRAVGLGRDGSIEPYDLDVFPGEIVGLAGLLGSGRTEAVRLLCGADKPGEGELQLKGKDVKLNDPLQALKHGIAFSSEDRKKEGIIGDLTVRENIALAVQTVRGVWKQVPKRELDELVDKYVRALNIHPANPNMLVKNLSGGNQQKVLLARWLATAPTILILDEPTRGIDVGAKADIQKLVAELAADGMSVLFISSEFEEVLRVSHRIDVLRDRKFVDSITNGPDVDQDTILEAIAKKEVA</sequence>
<dbReference type="EMBL" id="PDJH01000001">
    <property type="protein sequence ID" value="PFG36525.1"/>
    <property type="molecule type" value="Genomic_DNA"/>
</dbReference>
<keyword evidence="8" id="KW-0472">Membrane</keyword>
<dbReference type="PROSITE" id="PS50893">
    <property type="entry name" value="ABC_TRANSPORTER_2"/>
    <property type="match status" value="2"/>
</dbReference>
<dbReference type="CDD" id="cd03216">
    <property type="entry name" value="ABC_Carb_Monos_I"/>
    <property type="match status" value="1"/>
</dbReference>
<dbReference type="CDD" id="cd03215">
    <property type="entry name" value="ABC_Carb_Monos_II"/>
    <property type="match status" value="1"/>
</dbReference>
<dbReference type="OrthoDB" id="39350at2"/>
<dbReference type="InterPro" id="IPR050107">
    <property type="entry name" value="ABC_carbohydrate_import_ATPase"/>
</dbReference>
<dbReference type="PANTHER" id="PTHR43790">
    <property type="entry name" value="CARBOHYDRATE TRANSPORT ATP-BINDING PROTEIN MG119-RELATED"/>
    <property type="match status" value="1"/>
</dbReference>
<dbReference type="PROSITE" id="PS00211">
    <property type="entry name" value="ABC_TRANSPORTER_1"/>
    <property type="match status" value="1"/>
</dbReference>
<dbReference type="PANTHER" id="PTHR43790:SF9">
    <property type="entry name" value="GALACTOFURANOSE TRANSPORTER ATP-BINDING PROTEIN YTFR"/>
    <property type="match status" value="1"/>
</dbReference>
<dbReference type="AlphaFoldDB" id="A0A2A9EE22"/>
<keyword evidence="11" id="KW-1185">Reference proteome</keyword>
<accession>A0A2A9EE22</accession>
<dbReference type="InterPro" id="IPR003439">
    <property type="entry name" value="ABC_transporter-like_ATP-bd"/>
</dbReference>
<evidence type="ECO:0000256" key="2">
    <source>
        <dbReference type="ARBA" id="ARBA00022448"/>
    </source>
</evidence>
<dbReference type="RefSeq" id="WP_098457695.1">
    <property type="nucleotide sequence ID" value="NZ_PDJH01000001.1"/>
</dbReference>
<evidence type="ECO:0000256" key="8">
    <source>
        <dbReference type="ARBA" id="ARBA00023136"/>
    </source>
</evidence>
<dbReference type="InterPro" id="IPR017871">
    <property type="entry name" value="ABC_transporter-like_CS"/>
</dbReference>
<evidence type="ECO:0000256" key="6">
    <source>
        <dbReference type="ARBA" id="ARBA00022840"/>
    </source>
</evidence>
<dbReference type="InterPro" id="IPR003593">
    <property type="entry name" value="AAA+_ATPase"/>
</dbReference>
<gene>
    <name evidence="10" type="ORF">ATL41_1252</name>
</gene>
<dbReference type="FunFam" id="3.40.50.300:FF:000127">
    <property type="entry name" value="Ribose import ATP-binding protein RbsA"/>
    <property type="match status" value="1"/>
</dbReference>
<evidence type="ECO:0000256" key="1">
    <source>
        <dbReference type="ARBA" id="ARBA00004202"/>
    </source>
</evidence>
<dbReference type="GO" id="GO:0005886">
    <property type="term" value="C:plasma membrane"/>
    <property type="evidence" value="ECO:0007669"/>
    <property type="project" value="UniProtKB-SubCell"/>
</dbReference>